<dbReference type="InterPro" id="IPR046494">
    <property type="entry name" value="DUF6587"/>
</dbReference>
<sequence>METGLLVQYTVIALAVVLSAAYVARRQFPAAVRRLRVALAVPMVREGQPRWLQRLGRTIAPPSNGAAGSCGGCNGCGPTV</sequence>
<keyword evidence="3" id="KW-1185">Reference proteome</keyword>
<protein>
    <submittedName>
        <fullName evidence="2">DUF6587 family protein</fullName>
    </submittedName>
</protein>
<reference evidence="2 3" key="1">
    <citation type="journal article" date="2016" name="Int. J. Syst. Evol. Microbiol.">
        <title>Lysobacter erysipheiresistens sp. nov., an antagonist of powdery mildew, isolated from tobacco-cultivated soil.</title>
        <authorList>
            <person name="Xie B."/>
            <person name="Li T."/>
            <person name="Lin X."/>
            <person name="Wang C.J."/>
            <person name="Chen Y.J."/>
            <person name="Liu W.J."/>
            <person name="Zhao Z.W."/>
        </authorList>
    </citation>
    <scope>NUCLEOTIDE SEQUENCE [LARGE SCALE GENOMIC DNA]</scope>
    <source>
        <strain evidence="2 3">RS-LYSO-3</strain>
    </source>
</reference>
<keyword evidence="1" id="KW-0812">Transmembrane</keyword>
<dbReference type="Pfam" id="PF20228">
    <property type="entry name" value="DUF6587"/>
    <property type="match status" value="1"/>
</dbReference>
<comment type="caution">
    <text evidence="2">The sequence shown here is derived from an EMBL/GenBank/DDBJ whole genome shotgun (WGS) entry which is preliminary data.</text>
</comment>
<keyword evidence="1" id="KW-1133">Transmembrane helix</keyword>
<accession>A0ABU7YW77</accession>
<evidence type="ECO:0000256" key="1">
    <source>
        <dbReference type="SAM" id="Phobius"/>
    </source>
</evidence>
<keyword evidence="1" id="KW-0472">Membrane</keyword>
<name>A0ABU7YW77_9GAMM</name>
<organism evidence="2 3">
    <name type="scientific">Novilysobacter erysipheiresistens</name>
    <dbReference type="NCBI Taxonomy" id="1749332"/>
    <lineage>
        <taxon>Bacteria</taxon>
        <taxon>Pseudomonadati</taxon>
        <taxon>Pseudomonadota</taxon>
        <taxon>Gammaproteobacteria</taxon>
        <taxon>Lysobacterales</taxon>
        <taxon>Lysobacteraceae</taxon>
        <taxon>Novilysobacter</taxon>
    </lineage>
</organism>
<proteinExistence type="predicted"/>
<evidence type="ECO:0000313" key="3">
    <source>
        <dbReference type="Proteomes" id="UP001355056"/>
    </source>
</evidence>
<dbReference type="Proteomes" id="UP001355056">
    <property type="component" value="Unassembled WGS sequence"/>
</dbReference>
<feature type="transmembrane region" description="Helical" evidence="1">
    <location>
        <begin position="6"/>
        <end position="24"/>
    </location>
</feature>
<dbReference type="EMBL" id="JAXGFP010000002">
    <property type="protein sequence ID" value="MEG3183161.1"/>
    <property type="molecule type" value="Genomic_DNA"/>
</dbReference>
<dbReference type="RefSeq" id="WP_332614924.1">
    <property type="nucleotide sequence ID" value="NZ_JAXGFP010000002.1"/>
</dbReference>
<evidence type="ECO:0000313" key="2">
    <source>
        <dbReference type="EMBL" id="MEG3183161.1"/>
    </source>
</evidence>
<gene>
    <name evidence="2" type="ORF">SNE34_03925</name>
</gene>